<dbReference type="AlphaFoldDB" id="A0A0J1BIS4"/>
<reference evidence="2" key="1">
    <citation type="submission" date="2015-05" db="EMBL/GenBank/DDBJ databases">
        <title>Permanent draft genome of Rhodopirellula islandicus K833.</title>
        <authorList>
            <person name="Kizina J."/>
            <person name="Richter M."/>
            <person name="Glockner F.O."/>
            <person name="Harder J."/>
        </authorList>
    </citation>
    <scope>NUCLEOTIDE SEQUENCE [LARGE SCALE GENOMIC DNA]</scope>
    <source>
        <strain evidence="2">K833</strain>
    </source>
</reference>
<dbReference type="Proteomes" id="UP000036367">
    <property type="component" value="Unassembled WGS sequence"/>
</dbReference>
<proteinExistence type="predicted"/>
<accession>A0A0J1BIS4</accession>
<evidence type="ECO:0000256" key="1">
    <source>
        <dbReference type="SAM" id="MobiDB-lite"/>
    </source>
</evidence>
<name>A0A0J1BIS4_RHOIS</name>
<evidence type="ECO:0000313" key="2">
    <source>
        <dbReference type="EMBL" id="KLU06436.1"/>
    </source>
</evidence>
<feature type="region of interest" description="Disordered" evidence="1">
    <location>
        <begin position="1"/>
        <end position="27"/>
    </location>
</feature>
<dbReference type="EMBL" id="LECT01000015">
    <property type="protein sequence ID" value="KLU06436.1"/>
    <property type="molecule type" value="Genomic_DNA"/>
</dbReference>
<dbReference type="PATRIC" id="fig|595434.4.peg.1574"/>
<gene>
    <name evidence="2" type="ORF">RISK_001647</name>
</gene>
<keyword evidence="3" id="KW-1185">Reference proteome</keyword>
<protein>
    <submittedName>
        <fullName evidence="2">Uncharacterized protein</fullName>
    </submittedName>
</protein>
<sequence length="117" mass="13289">MAKQQRDAEQESREWTDRRSHGSPKREITELKLELQVRPKTCTNIRNRCAFGLAPFSKICAPWNQCVPNHPSKLPRGLFHLNFGTRESSRVSLVVERPSVLTNAATVGSKFVGETDR</sequence>
<evidence type="ECO:0000313" key="3">
    <source>
        <dbReference type="Proteomes" id="UP000036367"/>
    </source>
</evidence>
<organism evidence="2 3">
    <name type="scientific">Rhodopirellula islandica</name>
    <dbReference type="NCBI Taxonomy" id="595434"/>
    <lineage>
        <taxon>Bacteria</taxon>
        <taxon>Pseudomonadati</taxon>
        <taxon>Planctomycetota</taxon>
        <taxon>Planctomycetia</taxon>
        <taxon>Pirellulales</taxon>
        <taxon>Pirellulaceae</taxon>
        <taxon>Rhodopirellula</taxon>
    </lineage>
</organism>
<comment type="caution">
    <text evidence="2">The sequence shown here is derived from an EMBL/GenBank/DDBJ whole genome shotgun (WGS) entry which is preliminary data.</text>
</comment>